<dbReference type="EMBL" id="BSYO01000002">
    <property type="protein sequence ID" value="GMH00201.1"/>
    <property type="molecule type" value="Genomic_DNA"/>
</dbReference>
<keyword evidence="2" id="KW-1185">Reference proteome</keyword>
<dbReference type="Proteomes" id="UP001279734">
    <property type="component" value="Unassembled WGS sequence"/>
</dbReference>
<evidence type="ECO:0000313" key="2">
    <source>
        <dbReference type="Proteomes" id="UP001279734"/>
    </source>
</evidence>
<accession>A0AAD3RXY7</accession>
<comment type="caution">
    <text evidence="1">The sequence shown here is derived from an EMBL/GenBank/DDBJ whole genome shotgun (WGS) entry which is preliminary data.</text>
</comment>
<gene>
    <name evidence="1" type="ORF">Nepgr_002040</name>
</gene>
<protein>
    <submittedName>
        <fullName evidence="1">Uncharacterized protein</fullName>
    </submittedName>
</protein>
<reference evidence="1" key="1">
    <citation type="submission" date="2023-05" db="EMBL/GenBank/DDBJ databases">
        <title>Nepenthes gracilis genome sequencing.</title>
        <authorList>
            <person name="Fukushima K."/>
        </authorList>
    </citation>
    <scope>NUCLEOTIDE SEQUENCE</scope>
    <source>
        <strain evidence="1">SING2019-196</strain>
    </source>
</reference>
<sequence>MSCQVKLMTSFLTPNFARYYKLPPGGPRMVFAKEIMWTMPGLSWRSWRLLGSPSRERVLAHYDRPSVLADRSSISRRRTFHPGSTSGCSYRSGVKEASPESFLGPWGRLPGAREAPAVHHPLLPPKLGLRGRSGPLGVLPHQPLRRDVRRQWSPPPKVWIWSAMCLKKSPAASGERRSLEVRDQR</sequence>
<evidence type="ECO:0000313" key="1">
    <source>
        <dbReference type="EMBL" id="GMH00201.1"/>
    </source>
</evidence>
<organism evidence="1 2">
    <name type="scientific">Nepenthes gracilis</name>
    <name type="common">Slender pitcher plant</name>
    <dbReference type="NCBI Taxonomy" id="150966"/>
    <lineage>
        <taxon>Eukaryota</taxon>
        <taxon>Viridiplantae</taxon>
        <taxon>Streptophyta</taxon>
        <taxon>Embryophyta</taxon>
        <taxon>Tracheophyta</taxon>
        <taxon>Spermatophyta</taxon>
        <taxon>Magnoliopsida</taxon>
        <taxon>eudicotyledons</taxon>
        <taxon>Gunneridae</taxon>
        <taxon>Pentapetalae</taxon>
        <taxon>Caryophyllales</taxon>
        <taxon>Nepenthaceae</taxon>
        <taxon>Nepenthes</taxon>
    </lineage>
</organism>
<proteinExistence type="predicted"/>
<dbReference type="AlphaFoldDB" id="A0AAD3RXY7"/>
<name>A0AAD3RXY7_NEPGR</name>